<sequence>MHRTSSRRVKNTKPANLNLPSASPIAEVPYSPLLHTQFRTSTAESSRYDGASTRTLSWDGRTADTESQYSPSNASTFRPVTTTGESIRSSNYDLDDITAGYHESWRTSEVPPNAAIPMVVVSTDPEESPVSAGRERSRVPNVNFSRPVAPPVDRSDERKREVLLRNAYHAPPSPKSVYSDYSFYQLPSPTNPTGIAAHPAATSPHAHSPSQRFPSRMSPRPHYLQLGIQHHLENRLAESAACFEKSATLHGGCGVGMLMWGLAQRHGWGCAKDEAMGFRWLRRAAETAVTDLEKRKQGVDMGAVKTELVMAIYEVGQSFYRGWGIEKDKEMAVNYFRVAARLGDPDAQQELAFCLLNGKGCKKDKREAAKWYRAAVAQGISDIGLAWIYKDKYQ</sequence>
<dbReference type="GO" id="GO:0010972">
    <property type="term" value="P:negative regulation of G2/M transition of mitotic cell cycle"/>
    <property type="evidence" value="ECO:0007669"/>
    <property type="project" value="TreeGrafter"/>
</dbReference>
<dbReference type="Pfam" id="PF08238">
    <property type="entry name" value="Sel1"/>
    <property type="match status" value="3"/>
</dbReference>
<dbReference type="InterPro" id="IPR052945">
    <property type="entry name" value="Mitotic_Regulator"/>
</dbReference>
<dbReference type="PANTHER" id="PTHR43628">
    <property type="entry name" value="ACTIVATOR OF C KINASE PROTEIN 1-RELATED"/>
    <property type="match status" value="1"/>
</dbReference>
<feature type="region of interest" description="Disordered" evidence="1">
    <location>
        <begin position="40"/>
        <end position="90"/>
    </location>
</feature>
<evidence type="ECO:0000256" key="1">
    <source>
        <dbReference type="SAM" id="MobiDB-lite"/>
    </source>
</evidence>
<dbReference type="InterPro" id="IPR006597">
    <property type="entry name" value="Sel1-like"/>
</dbReference>
<reference evidence="2 3" key="1">
    <citation type="submission" date="2016-03" db="EMBL/GenBank/DDBJ databases">
        <title>Whole genome sequencing of Grifola frondosa 9006-11.</title>
        <authorList>
            <person name="Min B."/>
            <person name="Park H."/>
            <person name="Kim J.-G."/>
            <person name="Cho H."/>
            <person name="Oh Y.-L."/>
            <person name="Kong W.-S."/>
            <person name="Choi I.-G."/>
        </authorList>
    </citation>
    <scope>NUCLEOTIDE SEQUENCE [LARGE SCALE GENOMIC DNA]</scope>
    <source>
        <strain evidence="2 3">9006-11</strain>
    </source>
</reference>
<dbReference type="GO" id="GO:0032153">
    <property type="term" value="C:cell division site"/>
    <property type="evidence" value="ECO:0007669"/>
    <property type="project" value="TreeGrafter"/>
</dbReference>
<dbReference type="OMA" id="ACFEKSA"/>
<dbReference type="OrthoDB" id="2148946at2759"/>
<name>A0A1C7MUI2_GRIFR</name>
<dbReference type="AlphaFoldDB" id="A0A1C7MUI2"/>
<accession>A0A1C7MUI2</accession>
<comment type="caution">
    <text evidence="2">The sequence shown here is derived from an EMBL/GenBank/DDBJ whole genome shotgun (WGS) entry which is preliminary data.</text>
</comment>
<dbReference type="SMART" id="SM00671">
    <property type="entry name" value="SEL1"/>
    <property type="match status" value="3"/>
</dbReference>
<proteinExistence type="predicted"/>
<protein>
    <submittedName>
        <fullName evidence="2">Mitosis inhibitor nif1</fullName>
    </submittedName>
</protein>
<feature type="compositionally biased region" description="Polar residues" evidence="1">
    <location>
        <begin position="65"/>
        <end position="90"/>
    </location>
</feature>
<dbReference type="Gene3D" id="1.25.40.10">
    <property type="entry name" value="Tetratricopeptide repeat domain"/>
    <property type="match status" value="1"/>
</dbReference>
<feature type="region of interest" description="Disordered" evidence="1">
    <location>
        <begin position="192"/>
        <end position="217"/>
    </location>
</feature>
<dbReference type="EMBL" id="LUGG01000001">
    <property type="protein sequence ID" value="OBZ80096.1"/>
    <property type="molecule type" value="Genomic_DNA"/>
</dbReference>
<dbReference type="Proteomes" id="UP000092993">
    <property type="component" value="Unassembled WGS sequence"/>
</dbReference>
<evidence type="ECO:0000313" key="2">
    <source>
        <dbReference type="EMBL" id="OBZ80096.1"/>
    </source>
</evidence>
<feature type="region of interest" description="Disordered" evidence="1">
    <location>
        <begin position="1"/>
        <end position="25"/>
    </location>
</feature>
<dbReference type="InterPro" id="IPR011990">
    <property type="entry name" value="TPR-like_helical_dom_sf"/>
</dbReference>
<dbReference type="STRING" id="5627.A0A1C7MUI2"/>
<feature type="compositionally biased region" description="Basic residues" evidence="1">
    <location>
        <begin position="1"/>
        <end position="11"/>
    </location>
</feature>
<dbReference type="PANTHER" id="PTHR43628:SF1">
    <property type="entry name" value="CHITIN SYNTHASE REGULATORY FACTOR 2-RELATED"/>
    <property type="match status" value="1"/>
</dbReference>
<gene>
    <name evidence="2" type="primary">nif1</name>
    <name evidence="2" type="ORF">A0H81_00181</name>
</gene>
<feature type="compositionally biased region" description="Low complexity" evidence="1">
    <location>
        <begin position="196"/>
        <end position="210"/>
    </location>
</feature>
<keyword evidence="3" id="KW-1185">Reference proteome</keyword>
<feature type="region of interest" description="Disordered" evidence="1">
    <location>
        <begin position="124"/>
        <end position="156"/>
    </location>
</feature>
<dbReference type="SUPFAM" id="SSF81901">
    <property type="entry name" value="HCP-like"/>
    <property type="match status" value="1"/>
</dbReference>
<organism evidence="2 3">
    <name type="scientific">Grifola frondosa</name>
    <name type="common">Maitake</name>
    <name type="synonym">Polyporus frondosus</name>
    <dbReference type="NCBI Taxonomy" id="5627"/>
    <lineage>
        <taxon>Eukaryota</taxon>
        <taxon>Fungi</taxon>
        <taxon>Dikarya</taxon>
        <taxon>Basidiomycota</taxon>
        <taxon>Agaricomycotina</taxon>
        <taxon>Agaricomycetes</taxon>
        <taxon>Polyporales</taxon>
        <taxon>Grifolaceae</taxon>
        <taxon>Grifola</taxon>
    </lineage>
</organism>
<evidence type="ECO:0000313" key="3">
    <source>
        <dbReference type="Proteomes" id="UP000092993"/>
    </source>
</evidence>